<dbReference type="FunFam" id="2.40.50.700:FF:000001">
    <property type="entry name" value="Exosome complex exonuclease exoribonuclease (Rrp44)"/>
    <property type="match status" value="1"/>
</dbReference>
<keyword evidence="19" id="KW-1185">Reference proteome</keyword>
<dbReference type="GO" id="GO:0003723">
    <property type="term" value="F:RNA binding"/>
    <property type="evidence" value="ECO:0007669"/>
    <property type="project" value="UniProtKB-KW"/>
</dbReference>
<evidence type="ECO:0000313" key="18">
    <source>
        <dbReference type="EMBL" id="OON17977.1"/>
    </source>
</evidence>
<comment type="cofactor">
    <cofactor evidence="1">
        <name>Mg(2+)</name>
        <dbReference type="ChEBI" id="CHEBI:18420"/>
    </cofactor>
</comment>
<comment type="similarity">
    <text evidence="3 15">Belongs to the RNR ribonuclease family.</text>
</comment>
<dbReference type="Gene3D" id="2.40.50.140">
    <property type="entry name" value="Nucleic acid-binding proteins"/>
    <property type="match status" value="1"/>
</dbReference>
<dbReference type="Gene3D" id="2.40.50.700">
    <property type="match status" value="1"/>
</dbReference>
<accession>A0A1S8WU68</accession>
<dbReference type="CDD" id="cd09862">
    <property type="entry name" value="PIN_Rrp44-like"/>
    <property type="match status" value="1"/>
</dbReference>
<dbReference type="GO" id="GO:0000177">
    <property type="term" value="C:cytoplasmic exosome (RNase complex)"/>
    <property type="evidence" value="ECO:0007669"/>
    <property type="project" value="TreeGrafter"/>
</dbReference>
<dbReference type="Pfam" id="PF00773">
    <property type="entry name" value="RNB"/>
    <property type="match status" value="1"/>
</dbReference>
<dbReference type="InterPro" id="IPR041505">
    <property type="entry name" value="Dis3_CSD2"/>
</dbReference>
<evidence type="ECO:0000256" key="5">
    <source>
        <dbReference type="ARBA" id="ARBA00022552"/>
    </source>
</evidence>
<evidence type="ECO:0000256" key="8">
    <source>
        <dbReference type="ARBA" id="ARBA00022835"/>
    </source>
</evidence>
<dbReference type="GO" id="GO:0006364">
    <property type="term" value="P:rRNA processing"/>
    <property type="evidence" value="ECO:0007669"/>
    <property type="project" value="UniProtKB-KW"/>
</dbReference>
<dbReference type="Pfam" id="PF17849">
    <property type="entry name" value="OB_Dis3"/>
    <property type="match status" value="1"/>
</dbReference>
<evidence type="ECO:0000313" key="19">
    <source>
        <dbReference type="Proteomes" id="UP000243686"/>
    </source>
</evidence>
<gene>
    <name evidence="18" type="ORF">X801_06176</name>
</gene>
<keyword evidence="8" id="KW-0271">Exosome</keyword>
<feature type="compositionally biased region" description="Polar residues" evidence="16">
    <location>
        <begin position="229"/>
        <end position="239"/>
    </location>
</feature>
<proteinExistence type="inferred from homology"/>
<dbReference type="GO" id="GO:0000176">
    <property type="term" value="C:nuclear exosome (RNase complex)"/>
    <property type="evidence" value="ECO:0007669"/>
    <property type="project" value="UniProtKB-ARBA"/>
</dbReference>
<evidence type="ECO:0000256" key="4">
    <source>
        <dbReference type="ARBA" id="ARBA00016366"/>
    </source>
</evidence>
<dbReference type="InterPro" id="IPR012340">
    <property type="entry name" value="NA-bd_OB-fold"/>
</dbReference>
<dbReference type="AlphaFoldDB" id="A0A1S8WU68"/>
<dbReference type="GO" id="GO:0000956">
    <property type="term" value="P:nuclear-transcribed mRNA catabolic process"/>
    <property type="evidence" value="ECO:0007669"/>
    <property type="project" value="UniProtKB-ARBA"/>
</dbReference>
<keyword evidence="9" id="KW-0269">Exonuclease</keyword>
<comment type="subcellular location">
    <subcellularLocation>
        <location evidence="2">Nucleus</location>
    </subcellularLocation>
</comment>
<reference evidence="18 19" key="1">
    <citation type="submission" date="2015-03" db="EMBL/GenBank/DDBJ databases">
        <title>Draft genome of the nematode, Opisthorchis viverrini.</title>
        <authorList>
            <person name="Mitreva M."/>
        </authorList>
    </citation>
    <scope>NUCLEOTIDE SEQUENCE [LARGE SCALE GENOMIC DNA]</scope>
    <source>
        <strain evidence="18">Khon Kaen</strain>
    </source>
</reference>
<dbReference type="GO" id="GO:0016075">
    <property type="term" value="P:rRNA catabolic process"/>
    <property type="evidence" value="ECO:0007669"/>
    <property type="project" value="TreeGrafter"/>
</dbReference>
<keyword evidence="6" id="KW-0540">Nuclease</keyword>
<dbReference type="PANTHER" id="PTHR23355">
    <property type="entry name" value="RIBONUCLEASE"/>
    <property type="match status" value="1"/>
</dbReference>
<evidence type="ECO:0000256" key="11">
    <source>
        <dbReference type="ARBA" id="ARBA00022884"/>
    </source>
</evidence>
<feature type="domain" description="RNB" evidence="17">
    <location>
        <begin position="526"/>
        <end position="926"/>
    </location>
</feature>
<dbReference type="PROSITE" id="PS01175">
    <property type="entry name" value="RIBONUCLEASE_II"/>
    <property type="match status" value="1"/>
</dbReference>
<dbReference type="Gene3D" id="2.40.50.690">
    <property type="match status" value="1"/>
</dbReference>
<evidence type="ECO:0000256" key="6">
    <source>
        <dbReference type="ARBA" id="ARBA00022722"/>
    </source>
</evidence>
<evidence type="ECO:0000256" key="1">
    <source>
        <dbReference type="ARBA" id="ARBA00001946"/>
    </source>
</evidence>
<dbReference type="Gene3D" id="3.40.50.1010">
    <property type="entry name" value="5'-nuclease"/>
    <property type="match status" value="1"/>
</dbReference>
<evidence type="ECO:0000256" key="7">
    <source>
        <dbReference type="ARBA" id="ARBA00022801"/>
    </source>
</evidence>
<evidence type="ECO:0000256" key="9">
    <source>
        <dbReference type="ARBA" id="ARBA00022839"/>
    </source>
</evidence>
<keyword evidence="12" id="KW-0539">Nucleus</keyword>
<name>A0A1S8WU68_OPIVI</name>
<protein>
    <recommendedName>
        <fullName evidence="4">DIS3-like exonuclease 1</fullName>
    </recommendedName>
    <alternativeName>
        <fullName evidence="13">Protein DIS3 homolog</fullName>
    </alternativeName>
    <alternativeName>
        <fullName evidence="14">Ribosomal RNA-processing protein 44</fullName>
    </alternativeName>
</protein>
<keyword evidence="10" id="KW-0460">Magnesium</keyword>
<dbReference type="InterPro" id="IPR022966">
    <property type="entry name" value="RNase_II/R_CS"/>
</dbReference>
<dbReference type="SUPFAM" id="SSF50249">
    <property type="entry name" value="Nucleic acid-binding proteins"/>
    <property type="match status" value="2"/>
</dbReference>
<dbReference type="EMBL" id="KV894656">
    <property type="protein sequence ID" value="OON17977.1"/>
    <property type="molecule type" value="Genomic_DNA"/>
</dbReference>
<keyword evidence="5" id="KW-0698">rRNA processing</keyword>
<evidence type="ECO:0000256" key="2">
    <source>
        <dbReference type="ARBA" id="ARBA00004123"/>
    </source>
</evidence>
<evidence type="ECO:0000256" key="12">
    <source>
        <dbReference type="ARBA" id="ARBA00023242"/>
    </source>
</evidence>
<dbReference type="PANTHER" id="PTHR23355:SF30">
    <property type="entry name" value="DIS3-LIKE EXONUCLEASE 1"/>
    <property type="match status" value="1"/>
</dbReference>
<sequence length="1214" mass="135355">MSLNFRILRERAEKIVKYKTPQGKEVCLTREVYLRDDIPCKCLLCVHPGCNAEGRMLPADLKNYIVVDGSEALNYWEIFEFEQLKGVIVTLSTLNYVQQQAPNKRPYKRIRSALEDPVQSCILFDNEFHQKCFRPPVFGESVMDFTTRMNWIVANWYQAHLGKCASVILVSNNKAVITDCASKSIQSKDLDVVVLSLPEFLQTYHPNLSEAKLLLDSLQASLHSKKTSVQHVTPSANGQDESDGQVVKSTIVPNEPEPGNIFPTHLPESALLAGLRSGQFLRGILRVSRFRATTEAMVTLTDASLVKHQPELKEALASRSEIAVNGVQHRNRAMDGDVVVIRLLPRDQWGHVSSNINATESNAAEVVSTAVGAVEQATEADRADSTPAAALWPSGFVVGVLSRNWRDYVCTYIPESDALVEQTGWVLVTPWDRRIPRIRLHTTQAATLAKERFVVRIDSWDAGSNYPHGHFVHSLGPIGDLETETQTLLIEHNLPVRAFSDAQLRELSPYSVQRPWKVDPAEVARRRDLRSPAVSGNPASEDVLIFSIDPQGCQDVDDTLSVRWLDPIVMEDGSTHRRLQLGVHIADVTFFVPPGGFVDAEARRRTTSVYLADRRYDMLPGLLSGDLCSLWSGVDRYAVSVLWELDMDSFDVLDVWYGRTVIRSAYKLTYEVAQQIYDTPATKNDTAAGTSHAEQLLAKMGGSEKLGELIPELKGLKKDRQLAELVKLESAIRLLVDVASTVRTRRVARGGLELDSIEIGVRFANPETRSGKLEDLVPKEPLEMHGTVAELMIFANHWVARRCLETYPDRSCLRRHPPPRPEFFDELQRCAASRGFQLDIESNRSLGASLAKADDPNDPEVKRVLLQLTTRAMTNALYFSTGVDNLTREQFAHYGLALNLYTHFTSPIRRYADVLVHRVLLTALGDCRSAISGRPDEVLGRSAKPPQLNPTVFGPEHLMPSEELSEICQHMNEQHWAAQQVQRASVELFQALFFKDRAENDPIRIADGIICQLRGNNGFVVLVSRYGVRGAVCVKDHKGQVAWVSDNSRVTWMPPDSGFEVSRVYAADRGDCGQLEVRNPSTGAVQCYRVFDHVTVSIAVSDSIAHGLGLRLQLLSGPRSATDAVETTLAKTPSVPSEEEQKAIKANLIESVQTSDAQRRRKRALDEQAALDDEIDSLDQASLIGRLHDPTSLHHRFHKILRQCAPSNLTDESS</sequence>
<evidence type="ECO:0000256" key="16">
    <source>
        <dbReference type="SAM" id="MobiDB-lite"/>
    </source>
</evidence>
<evidence type="ECO:0000256" key="10">
    <source>
        <dbReference type="ARBA" id="ARBA00022842"/>
    </source>
</evidence>
<dbReference type="Proteomes" id="UP000243686">
    <property type="component" value="Unassembled WGS sequence"/>
</dbReference>
<keyword evidence="7" id="KW-0378">Hydrolase</keyword>
<evidence type="ECO:0000256" key="15">
    <source>
        <dbReference type="RuleBase" id="RU003901"/>
    </source>
</evidence>
<dbReference type="SMART" id="SM00955">
    <property type="entry name" value="RNB"/>
    <property type="match status" value="1"/>
</dbReference>
<evidence type="ECO:0000256" key="3">
    <source>
        <dbReference type="ARBA" id="ARBA00005785"/>
    </source>
</evidence>
<feature type="region of interest" description="Disordered" evidence="16">
    <location>
        <begin position="226"/>
        <end position="245"/>
    </location>
</feature>
<evidence type="ECO:0000256" key="13">
    <source>
        <dbReference type="ARBA" id="ARBA00077221"/>
    </source>
</evidence>
<keyword evidence="11" id="KW-0694">RNA-binding</keyword>
<dbReference type="GO" id="GO:0000175">
    <property type="term" value="F:3'-5'-RNA exonuclease activity"/>
    <property type="evidence" value="ECO:0007669"/>
    <property type="project" value="UniProtKB-ARBA"/>
</dbReference>
<evidence type="ECO:0000259" key="17">
    <source>
        <dbReference type="SMART" id="SM00955"/>
    </source>
</evidence>
<dbReference type="InterPro" id="IPR050180">
    <property type="entry name" value="RNR_Ribonuclease"/>
</dbReference>
<dbReference type="InterPro" id="IPR001900">
    <property type="entry name" value="RNase_II/R"/>
</dbReference>
<evidence type="ECO:0000256" key="14">
    <source>
        <dbReference type="ARBA" id="ARBA00077930"/>
    </source>
</evidence>
<organism evidence="18 19">
    <name type="scientific">Opisthorchis viverrini</name>
    <name type="common">Southeast Asian liver fluke</name>
    <dbReference type="NCBI Taxonomy" id="6198"/>
    <lineage>
        <taxon>Eukaryota</taxon>
        <taxon>Metazoa</taxon>
        <taxon>Spiralia</taxon>
        <taxon>Lophotrochozoa</taxon>
        <taxon>Platyhelminthes</taxon>
        <taxon>Trematoda</taxon>
        <taxon>Digenea</taxon>
        <taxon>Opisthorchiida</taxon>
        <taxon>Opisthorchiata</taxon>
        <taxon>Opisthorchiidae</taxon>
        <taxon>Opisthorchis</taxon>
    </lineage>
</organism>